<dbReference type="Gene3D" id="1.10.10.10">
    <property type="entry name" value="Winged helix-like DNA-binding domain superfamily/Winged helix DNA-binding domain"/>
    <property type="match status" value="1"/>
</dbReference>
<dbReference type="AlphaFoldDB" id="A0A378UJ52"/>
<reference evidence="6 7" key="1">
    <citation type="submission" date="2018-06" db="EMBL/GenBank/DDBJ databases">
        <authorList>
            <consortium name="Pathogen Informatics"/>
            <person name="Doyle S."/>
        </authorList>
    </citation>
    <scope>NUCLEOTIDE SEQUENCE [LARGE SCALE GENOMIC DNA]</scope>
    <source>
        <strain evidence="6 7">NCTC10295</strain>
    </source>
</reference>
<dbReference type="GO" id="GO:0006351">
    <property type="term" value="P:DNA-templated transcription"/>
    <property type="evidence" value="ECO:0007669"/>
    <property type="project" value="TreeGrafter"/>
</dbReference>
<dbReference type="PANTHER" id="PTHR30537:SF3">
    <property type="entry name" value="TRANSCRIPTIONAL REGULATORY PROTEIN"/>
    <property type="match status" value="1"/>
</dbReference>
<dbReference type="Gene3D" id="3.40.190.290">
    <property type="match status" value="1"/>
</dbReference>
<dbReference type="SUPFAM" id="SSF53850">
    <property type="entry name" value="Periplasmic binding protein-like II"/>
    <property type="match status" value="1"/>
</dbReference>
<proteinExistence type="inferred from homology"/>
<dbReference type="InterPro" id="IPR000847">
    <property type="entry name" value="LysR_HTH_N"/>
</dbReference>
<evidence type="ECO:0000256" key="4">
    <source>
        <dbReference type="ARBA" id="ARBA00023163"/>
    </source>
</evidence>
<feature type="domain" description="HTH lysR-type" evidence="5">
    <location>
        <begin position="1"/>
        <end position="59"/>
    </location>
</feature>
<dbReference type="RefSeq" id="WP_066076770.1">
    <property type="nucleotide sequence ID" value="NZ_CP181246.1"/>
</dbReference>
<keyword evidence="3" id="KW-0238">DNA-binding</keyword>
<dbReference type="EMBL" id="UGQS01000002">
    <property type="protein sequence ID" value="STZ77315.1"/>
    <property type="molecule type" value="Genomic_DNA"/>
</dbReference>
<evidence type="ECO:0000256" key="3">
    <source>
        <dbReference type="ARBA" id="ARBA00023125"/>
    </source>
</evidence>
<dbReference type="SUPFAM" id="SSF46785">
    <property type="entry name" value="Winged helix' DNA-binding domain"/>
    <property type="match status" value="1"/>
</dbReference>
<keyword evidence="2" id="KW-0805">Transcription regulation</keyword>
<comment type="similarity">
    <text evidence="1">Belongs to the LysR transcriptional regulatory family.</text>
</comment>
<dbReference type="Pfam" id="PF03466">
    <property type="entry name" value="LysR_substrate"/>
    <property type="match status" value="1"/>
</dbReference>
<sequence length="304" mass="34004">MNKLEALRLFCAAADSGNFRQTALLLGVSPQAVTRAVAFLEQEFGDALFVRNTRTTAITPFGRQVYAEAKTALAHTDALFQQFSRKERESLAGPVRVALPEVDEWGLLEAVLHGLRDYPEIVPDWRSGNALSNTDREQIDVGVRVGVPQANDFIIHPAAPLRLQTVMSPELLARTGAPHSVADLRARFPLVGLLDINSGKLFEYDYPHTVFAPEAPAFIAPNNRHALQAVLQGRAAGQFAAWTVQPHIRQGRLKTVLPDDEMTLNWQLYVYRPRRHRHTARVKIVFDLLAEALTRFFHDETRTG</sequence>
<evidence type="ECO:0000256" key="2">
    <source>
        <dbReference type="ARBA" id="ARBA00023015"/>
    </source>
</evidence>
<keyword evidence="7" id="KW-1185">Reference proteome</keyword>
<dbReference type="InterPro" id="IPR036390">
    <property type="entry name" value="WH_DNA-bd_sf"/>
</dbReference>
<gene>
    <name evidence="6" type="primary">dmlR_5</name>
    <name evidence="6" type="ORF">NCTC10295_02132</name>
</gene>
<dbReference type="Proteomes" id="UP000254651">
    <property type="component" value="Unassembled WGS sequence"/>
</dbReference>
<keyword evidence="4" id="KW-0804">Transcription</keyword>
<dbReference type="InterPro" id="IPR005119">
    <property type="entry name" value="LysR_subst-bd"/>
</dbReference>
<name>A0A378UJ52_BERDE</name>
<dbReference type="Pfam" id="PF00126">
    <property type="entry name" value="HTH_1"/>
    <property type="match status" value="1"/>
</dbReference>
<dbReference type="InterPro" id="IPR058163">
    <property type="entry name" value="LysR-type_TF_proteobact-type"/>
</dbReference>
<evidence type="ECO:0000256" key="1">
    <source>
        <dbReference type="ARBA" id="ARBA00009437"/>
    </source>
</evidence>
<dbReference type="GO" id="GO:0043565">
    <property type="term" value="F:sequence-specific DNA binding"/>
    <property type="evidence" value="ECO:0007669"/>
    <property type="project" value="TreeGrafter"/>
</dbReference>
<evidence type="ECO:0000313" key="6">
    <source>
        <dbReference type="EMBL" id="STZ77315.1"/>
    </source>
</evidence>
<dbReference type="PROSITE" id="PS50931">
    <property type="entry name" value="HTH_LYSR"/>
    <property type="match status" value="1"/>
</dbReference>
<dbReference type="PANTHER" id="PTHR30537">
    <property type="entry name" value="HTH-TYPE TRANSCRIPTIONAL REGULATOR"/>
    <property type="match status" value="1"/>
</dbReference>
<protein>
    <submittedName>
        <fullName evidence="6">LysR family transcriptional regulator</fullName>
    </submittedName>
</protein>
<accession>A0A378UJ52</accession>
<dbReference type="GO" id="GO:0003700">
    <property type="term" value="F:DNA-binding transcription factor activity"/>
    <property type="evidence" value="ECO:0007669"/>
    <property type="project" value="InterPro"/>
</dbReference>
<evidence type="ECO:0000259" key="5">
    <source>
        <dbReference type="PROSITE" id="PS50931"/>
    </source>
</evidence>
<evidence type="ECO:0000313" key="7">
    <source>
        <dbReference type="Proteomes" id="UP000254651"/>
    </source>
</evidence>
<dbReference type="InterPro" id="IPR036388">
    <property type="entry name" value="WH-like_DNA-bd_sf"/>
</dbReference>
<organism evidence="6 7">
    <name type="scientific">Bergeriella denitrificans</name>
    <name type="common">Neisseria denitrificans</name>
    <dbReference type="NCBI Taxonomy" id="494"/>
    <lineage>
        <taxon>Bacteria</taxon>
        <taxon>Pseudomonadati</taxon>
        <taxon>Pseudomonadota</taxon>
        <taxon>Betaproteobacteria</taxon>
        <taxon>Neisseriales</taxon>
        <taxon>Neisseriaceae</taxon>
        <taxon>Bergeriella</taxon>
    </lineage>
</organism>